<dbReference type="SUPFAM" id="SSF53686">
    <property type="entry name" value="Tryptophan synthase beta subunit-like PLP-dependent enzymes"/>
    <property type="match status" value="1"/>
</dbReference>
<dbReference type="InterPro" id="IPR050214">
    <property type="entry name" value="Cys_Synth/Cystath_Beta-Synth"/>
</dbReference>
<dbReference type="AlphaFoldDB" id="A0A914CIK5"/>
<dbReference type="InterPro" id="IPR001926">
    <property type="entry name" value="TrpB-like_PALP"/>
</dbReference>
<keyword evidence="3" id="KW-1185">Reference proteome</keyword>
<dbReference type="PANTHER" id="PTHR10314">
    <property type="entry name" value="CYSTATHIONINE BETA-SYNTHASE"/>
    <property type="match status" value="1"/>
</dbReference>
<dbReference type="Gene3D" id="3.40.50.1100">
    <property type="match status" value="2"/>
</dbReference>
<feature type="signal peptide" evidence="1">
    <location>
        <begin position="1"/>
        <end position="22"/>
    </location>
</feature>
<name>A0A914CIK5_9BILA</name>
<feature type="domain" description="Tryptophan synthase beta chain-like PALP" evidence="2">
    <location>
        <begin position="56"/>
        <end position="364"/>
    </location>
</feature>
<dbReference type="GO" id="GO:0019344">
    <property type="term" value="P:cysteine biosynthetic process"/>
    <property type="evidence" value="ECO:0007669"/>
    <property type="project" value="UniProtKB-ARBA"/>
</dbReference>
<protein>
    <submittedName>
        <fullName evidence="4">Tryptophan synthase beta chain-like PALP domain-containing protein</fullName>
    </submittedName>
</protein>
<sequence length="435" mass="48852">MEPMVFIFVSLTVCLFYSLALGSHLSQAPINGRKAEDTWRREAIQKLWDERKDMSYTPITHLAIPGMPDVDIIFKNESASRTGNLKHRFSWALFMWALIEGYIGKNTTIYEASSGNTASSEAYMARLIGVPFVAVVPNTTEDKKLERVVQYDGRFIKTEIGKNFDRAQLEAQVNNGFYMNQFSNADKAEEFHQSNGNSKESTNVFHEILCQLNDEKIGPPHFFVHSAGTGGTISSVGRYVKKYLIPTEVVLADSEFSIYYDYVVNQRFKREGGEPYWVSPGMAGTGFGYSGPAMHGKTTSLQPSVIDLAFKVPDLASTAAMHFLKKIGISGGTSTGLNFITALSLAAQRRTNSSNNDKLRIVVLLADNSTPYEDTYFNFSWISEKFHSHGGIPLLKCWERAIEHSYKHGGDPLKRGSLKCKRSFSDRYRRRHVPL</sequence>
<reference evidence="4" key="1">
    <citation type="submission" date="2022-11" db="UniProtKB">
        <authorList>
            <consortium name="WormBaseParasite"/>
        </authorList>
    </citation>
    <scope>IDENTIFICATION</scope>
</reference>
<proteinExistence type="predicted"/>
<dbReference type="Proteomes" id="UP000887540">
    <property type="component" value="Unplaced"/>
</dbReference>
<keyword evidence="1" id="KW-0732">Signal</keyword>
<dbReference type="InterPro" id="IPR036052">
    <property type="entry name" value="TrpB-like_PALP_sf"/>
</dbReference>
<evidence type="ECO:0000313" key="3">
    <source>
        <dbReference type="Proteomes" id="UP000887540"/>
    </source>
</evidence>
<accession>A0A914CIK5</accession>
<dbReference type="Pfam" id="PF00291">
    <property type="entry name" value="PALP"/>
    <property type="match status" value="1"/>
</dbReference>
<evidence type="ECO:0000259" key="2">
    <source>
        <dbReference type="Pfam" id="PF00291"/>
    </source>
</evidence>
<feature type="chain" id="PRO_5036722011" evidence="1">
    <location>
        <begin position="23"/>
        <end position="435"/>
    </location>
</feature>
<organism evidence="3 4">
    <name type="scientific">Acrobeloides nanus</name>
    <dbReference type="NCBI Taxonomy" id="290746"/>
    <lineage>
        <taxon>Eukaryota</taxon>
        <taxon>Metazoa</taxon>
        <taxon>Ecdysozoa</taxon>
        <taxon>Nematoda</taxon>
        <taxon>Chromadorea</taxon>
        <taxon>Rhabditida</taxon>
        <taxon>Tylenchina</taxon>
        <taxon>Cephalobomorpha</taxon>
        <taxon>Cephaloboidea</taxon>
        <taxon>Cephalobidae</taxon>
        <taxon>Acrobeloides</taxon>
    </lineage>
</organism>
<dbReference type="WBParaSite" id="ACRNAN_scaffold11036.g11640.t1">
    <property type="protein sequence ID" value="ACRNAN_scaffold11036.g11640.t1"/>
    <property type="gene ID" value="ACRNAN_scaffold11036.g11640"/>
</dbReference>
<evidence type="ECO:0000313" key="4">
    <source>
        <dbReference type="WBParaSite" id="ACRNAN_scaffold11036.g11640.t1"/>
    </source>
</evidence>
<evidence type="ECO:0000256" key="1">
    <source>
        <dbReference type="SAM" id="SignalP"/>
    </source>
</evidence>